<evidence type="ECO:0000256" key="3">
    <source>
        <dbReference type="ARBA" id="ARBA00022692"/>
    </source>
</evidence>
<dbReference type="PANTHER" id="PTHR30250:SF11">
    <property type="entry name" value="O-ANTIGEN TRANSPORTER-RELATED"/>
    <property type="match status" value="1"/>
</dbReference>
<comment type="caution">
    <text evidence="7">The sequence shown here is derived from an EMBL/GenBank/DDBJ whole genome shotgun (WGS) entry which is preliminary data.</text>
</comment>
<feature type="transmembrane region" description="Helical" evidence="6">
    <location>
        <begin position="173"/>
        <end position="190"/>
    </location>
</feature>
<dbReference type="Pfam" id="PF01943">
    <property type="entry name" value="Polysacc_synt"/>
    <property type="match status" value="1"/>
</dbReference>
<protein>
    <submittedName>
        <fullName evidence="7">Uncharacterized protein</fullName>
    </submittedName>
</protein>
<accession>A0A6P1ZDH2</accession>
<evidence type="ECO:0000256" key="2">
    <source>
        <dbReference type="ARBA" id="ARBA00022475"/>
    </source>
</evidence>
<keyword evidence="2" id="KW-1003">Cell membrane</keyword>
<evidence type="ECO:0000313" key="7">
    <source>
        <dbReference type="EMBL" id="TVM32093.1"/>
    </source>
</evidence>
<keyword evidence="4 6" id="KW-1133">Transmembrane helix</keyword>
<dbReference type="CDD" id="cd13128">
    <property type="entry name" value="MATE_Wzx_like"/>
    <property type="match status" value="1"/>
</dbReference>
<evidence type="ECO:0000313" key="8">
    <source>
        <dbReference type="Proteomes" id="UP000434052"/>
    </source>
</evidence>
<feature type="transmembrane region" description="Helical" evidence="6">
    <location>
        <begin position="79"/>
        <end position="104"/>
    </location>
</feature>
<reference evidence="7 8" key="1">
    <citation type="submission" date="2018-06" db="EMBL/GenBank/DDBJ databases">
        <title>Complete genome of Desulfovibrio marinus P48SEP.</title>
        <authorList>
            <person name="Crispim J.S."/>
            <person name="Vidigal P.M.P."/>
            <person name="Silva L.C.F."/>
            <person name="Araujo L.C."/>
            <person name="Laguardia C.N."/>
            <person name="Dias R.S."/>
            <person name="Sousa M.P."/>
            <person name="Paula S.O."/>
            <person name="Silva C."/>
        </authorList>
    </citation>
    <scope>NUCLEOTIDE SEQUENCE [LARGE SCALE GENOMIC DNA]</scope>
    <source>
        <strain evidence="7 8">P48SEP</strain>
    </source>
</reference>
<keyword evidence="3 6" id="KW-0812">Transmembrane</keyword>
<dbReference type="RefSeq" id="WP_144306458.1">
    <property type="nucleotide sequence ID" value="NZ_QMIF01000012.1"/>
</dbReference>
<sequence>MSRKRFLGNAAILIATEVLVKVLGIVITVLIARFLGVEQFGLLAFAYATSEMFLIVFDFGFDRMAVRDVARKPQRASRFLVNISVIKGGLYLPAALCCMLFVSLRGQDHGSLFVIMLAFLAVAAQRHMWFICSLFRAGQIMMREGQVRFVFASCSFMLSVVLLLLHFGLKEILFARLAALTLSIGLALYFAKRDLGLRWVRPDKRYAKRLLVRGIPFALMVICINLNMFLPTVALGMFQGDAAAGIYAAGLKLVEPFGMLPEAMSWAILPALSLAWGRSEAEFSSTLHDGLRYLSLLSLPLAVGILFVGRDAVVLIFGQEYLKSAAVLSLLALSLVPDYMNSLFSSMLMSMNRERTALRVSAAGAACTLIACVGLIPAFGPAGAAAACLISESLMFVVLVRLLHKSLRLGPLLACMGRIAVATAVMAGALVLMDSLGWNLFVRVPLAMAVYAAALVFVVREVSTHEVRTGIDMLASRLPGKLRRSEP</sequence>
<dbReference type="OrthoDB" id="5240734at2"/>
<feature type="transmembrane region" description="Helical" evidence="6">
    <location>
        <begin position="412"/>
        <end position="432"/>
    </location>
</feature>
<feature type="transmembrane region" description="Helical" evidence="6">
    <location>
        <begin position="110"/>
        <end position="135"/>
    </location>
</feature>
<feature type="transmembrane region" description="Helical" evidence="6">
    <location>
        <begin position="147"/>
        <end position="167"/>
    </location>
</feature>
<feature type="transmembrane region" description="Helical" evidence="6">
    <location>
        <begin position="40"/>
        <end position="59"/>
    </location>
</feature>
<comment type="subcellular location">
    <subcellularLocation>
        <location evidence="1">Cell membrane</location>
        <topology evidence="1">Multi-pass membrane protein</topology>
    </subcellularLocation>
</comment>
<dbReference type="AlphaFoldDB" id="A0A6P1ZDH2"/>
<keyword evidence="5 6" id="KW-0472">Membrane</keyword>
<evidence type="ECO:0000256" key="6">
    <source>
        <dbReference type="SAM" id="Phobius"/>
    </source>
</evidence>
<feature type="transmembrane region" description="Helical" evidence="6">
    <location>
        <begin position="210"/>
        <end position="230"/>
    </location>
</feature>
<organism evidence="7 8">
    <name type="scientific">Oceanidesulfovibrio marinus</name>
    <dbReference type="NCBI Taxonomy" id="370038"/>
    <lineage>
        <taxon>Bacteria</taxon>
        <taxon>Pseudomonadati</taxon>
        <taxon>Thermodesulfobacteriota</taxon>
        <taxon>Desulfovibrionia</taxon>
        <taxon>Desulfovibrionales</taxon>
        <taxon>Desulfovibrionaceae</taxon>
        <taxon>Oceanidesulfovibrio</taxon>
    </lineage>
</organism>
<evidence type="ECO:0000256" key="4">
    <source>
        <dbReference type="ARBA" id="ARBA00022989"/>
    </source>
</evidence>
<feature type="transmembrane region" description="Helical" evidence="6">
    <location>
        <begin position="291"/>
        <end position="309"/>
    </location>
</feature>
<feature type="transmembrane region" description="Helical" evidence="6">
    <location>
        <begin position="356"/>
        <end position="376"/>
    </location>
</feature>
<evidence type="ECO:0000256" key="1">
    <source>
        <dbReference type="ARBA" id="ARBA00004651"/>
    </source>
</evidence>
<dbReference type="InterPro" id="IPR002797">
    <property type="entry name" value="Polysacc_synth"/>
</dbReference>
<gene>
    <name evidence="7" type="ORF">DQK91_16310</name>
</gene>
<dbReference type="Proteomes" id="UP000434052">
    <property type="component" value="Unassembled WGS sequence"/>
</dbReference>
<dbReference type="InterPro" id="IPR050833">
    <property type="entry name" value="Poly_Biosynth_Transport"/>
</dbReference>
<dbReference type="GO" id="GO:0005886">
    <property type="term" value="C:plasma membrane"/>
    <property type="evidence" value="ECO:0007669"/>
    <property type="project" value="UniProtKB-SubCell"/>
</dbReference>
<feature type="transmembrane region" description="Helical" evidence="6">
    <location>
        <begin position="12"/>
        <end position="34"/>
    </location>
</feature>
<dbReference type="PANTHER" id="PTHR30250">
    <property type="entry name" value="PST FAMILY PREDICTED COLANIC ACID TRANSPORTER"/>
    <property type="match status" value="1"/>
</dbReference>
<proteinExistence type="predicted"/>
<feature type="transmembrane region" description="Helical" evidence="6">
    <location>
        <begin position="382"/>
        <end position="400"/>
    </location>
</feature>
<dbReference type="EMBL" id="QMIF01000012">
    <property type="protein sequence ID" value="TVM32093.1"/>
    <property type="molecule type" value="Genomic_DNA"/>
</dbReference>
<name>A0A6P1ZDH2_9BACT</name>
<feature type="transmembrane region" description="Helical" evidence="6">
    <location>
        <begin position="438"/>
        <end position="459"/>
    </location>
</feature>
<evidence type="ECO:0000256" key="5">
    <source>
        <dbReference type="ARBA" id="ARBA00023136"/>
    </source>
</evidence>